<accession>A0A7W8EIM2</accession>
<proteinExistence type="predicted"/>
<evidence type="ECO:0000256" key="1">
    <source>
        <dbReference type="SAM" id="MobiDB-lite"/>
    </source>
</evidence>
<protein>
    <submittedName>
        <fullName evidence="2">Putative membrane protein YvbJ</fullName>
    </submittedName>
</protein>
<organism evidence="2 3">
    <name type="scientific">Nonomuraea endophytica</name>
    <dbReference type="NCBI Taxonomy" id="714136"/>
    <lineage>
        <taxon>Bacteria</taxon>
        <taxon>Bacillati</taxon>
        <taxon>Actinomycetota</taxon>
        <taxon>Actinomycetes</taxon>
        <taxon>Streptosporangiales</taxon>
        <taxon>Streptosporangiaceae</taxon>
        <taxon>Nonomuraea</taxon>
    </lineage>
</organism>
<name>A0A7W8EIM2_9ACTN</name>
<evidence type="ECO:0000313" key="3">
    <source>
        <dbReference type="Proteomes" id="UP000568380"/>
    </source>
</evidence>
<comment type="caution">
    <text evidence="2">The sequence shown here is derived from an EMBL/GenBank/DDBJ whole genome shotgun (WGS) entry which is preliminary data.</text>
</comment>
<evidence type="ECO:0000313" key="2">
    <source>
        <dbReference type="EMBL" id="MBB5080681.1"/>
    </source>
</evidence>
<feature type="region of interest" description="Disordered" evidence="1">
    <location>
        <begin position="35"/>
        <end position="66"/>
    </location>
</feature>
<dbReference type="AlphaFoldDB" id="A0A7W8EIM2"/>
<reference evidence="2 3" key="1">
    <citation type="submission" date="2020-08" db="EMBL/GenBank/DDBJ databases">
        <title>Genomic Encyclopedia of Type Strains, Phase IV (KMG-IV): sequencing the most valuable type-strain genomes for metagenomic binning, comparative biology and taxonomic classification.</title>
        <authorList>
            <person name="Goeker M."/>
        </authorList>
    </citation>
    <scope>NUCLEOTIDE SEQUENCE [LARGE SCALE GENOMIC DNA]</scope>
    <source>
        <strain evidence="2 3">DSM 45385</strain>
    </source>
</reference>
<dbReference type="EMBL" id="JACHIN010000009">
    <property type="protein sequence ID" value="MBB5080681.1"/>
    <property type="molecule type" value="Genomic_DNA"/>
</dbReference>
<gene>
    <name evidence="2" type="ORF">HNR40_006170</name>
</gene>
<keyword evidence="3" id="KW-1185">Reference proteome</keyword>
<feature type="compositionally biased region" description="Basic residues" evidence="1">
    <location>
        <begin position="35"/>
        <end position="56"/>
    </location>
</feature>
<dbReference type="Proteomes" id="UP000568380">
    <property type="component" value="Unassembled WGS sequence"/>
</dbReference>
<sequence length="66" mass="7644">MANPIYPDPTCECGAQLDEGETRCLKCSARARWIKKQRNKNKRRRGETRRPPRGPRKSFQAGEVRS</sequence>